<proteinExistence type="predicted"/>
<sequence length="478" mass="50991">MARDSKPRGLRWRSNTIFIISTVALGLFTDLFLYGLVVPVLPFMLRDRLSIPEDEIQSYVSGLLAVYAGVQLLSSVPIGWLADRTQSRQMPFLCGLVALLVGTVILALGQSTPVLVLARALQGLSASVVWTIGLAMVLDTVGTENLGKTMGVIFSTISVGELVAPVLGGVLYDKTGYGGVFGLAVGILAIDFIMRVLMIEKKTAAKYDSSLVDGATNPREHDTRGEDGTAEEAGEGDALLPRKEDETYKIKHEPSRLVRSIPILYCLRNPRLLMAFALSLVQATLLALFDATVPTEAQTLFGFNSLKAGLLFIALDVPYLILGPAAGWAVDKYGTKPAAVIGFAWLVPVLVLLRLPTEDLETGTKNIILYCAMLALNGVGLAVIGSPSFVEASEVVQKYDKANPEFFGANGPYAQLYGFSSLFFCTGLTIGPVLGGALKDSIGYGNTNAVFAAIAAVSAILSFFFIGGKPKLLQRRAG</sequence>
<keyword evidence="4 7" id="KW-1133">Transmembrane helix</keyword>
<feature type="compositionally biased region" description="Basic and acidic residues" evidence="6">
    <location>
        <begin position="218"/>
        <end position="227"/>
    </location>
</feature>
<keyword evidence="2" id="KW-0813">Transport</keyword>
<evidence type="ECO:0000256" key="4">
    <source>
        <dbReference type="ARBA" id="ARBA00022989"/>
    </source>
</evidence>
<dbReference type="Proteomes" id="UP001408356">
    <property type="component" value="Unassembled WGS sequence"/>
</dbReference>
<name>A0ABR2V9H9_9PEZI</name>
<feature type="region of interest" description="Disordered" evidence="6">
    <location>
        <begin position="212"/>
        <end position="238"/>
    </location>
</feature>
<accession>A0ABR2V9H9</accession>
<feature type="transmembrane region" description="Helical" evidence="7">
    <location>
        <begin position="92"/>
        <end position="110"/>
    </location>
</feature>
<dbReference type="InterPro" id="IPR020846">
    <property type="entry name" value="MFS_dom"/>
</dbReference>
<feature type="transmembrane region" description="Helical" evidence="7">
    <location>
        <begin position="116"/>
        <end position="138"/>
    </location>
</feature>
<dbReference type="InterPro" id="IPR011701">
    <property type="entry name" value="MFS"/>
</dbReference>
<keyword evidence="5 7" id="KW-0472">Membrane</keyword>
<feature type="transmembrane region" description="Helical" evidence="7">
    <location>
        <begin position="272"/>
        <end position="289"/>
    </location>
</feature>
<evidence type="ECO:0000256" key="7">
    <source>
        <dbReference type="SAM" id="Phobius"/>
    </source>
</evidence>
<comment type="subcellular location">
    <subcellularLocation>
        <location evidence="1">Membrane</location>
        <topology evidence="1">Multi-pass membrane protein</topology>
    </subcellularLocation>
</comment>
<dbReference type="PANTHER" id="PTHR23506">
    <property type="entry name" value="GH10249P"/>
    <property type="match status" value="1"/>
</dbReference>
<keyword evidence="10" id="KW-1185">Reference proteome</keyword>
<keyword evidence="3 7" id="KW-0812">Transmembrane</keyword>
<dbReference type="InterPro" id="IPR036259">
    <property type="entry name" value="MFS_trans_sf"/>
</dbReference>
<reference evidence="9 10" key="1">
    <citation type="journal article" date="2024" name="J. Plant Pathol.">
        <title>Sequence and assembly of the genome of Seiridium unicorne, isolate CBS 538.82, causal agent of cypress canker disease.</title>
        <authorList>
            <person name="Scali E."/>
            <person name="Rocca G.D."/>
            <person name="Danti R."/>
            <person name="Garbelotto M."/>
            <person name="Barberini S."/>
            <person name="Baroncelli R."/>
            <person name="Emiliani G."/>
        </authorList>
    </citation>
    <scope>NUCLEOTIDE SEQUENCE [LARGE SCALE GENOMIC DNA]</scope>
    <source>
        <strain evidence="9 10">BM-138-508</strain>
    </source>
</reference>
<evidence type="ECO:0000256" key="6">
    <source>
        <dbReference type="SAM" id="MobiDB-lite"/>
    </source>
</evidence>
<organism evidence="9 10">
    <name type="scientific">Seiridium unicorne</name>
    <dbReference type="NCBI Taxonomy" id="138068"/>
    <lineage>
        <taxon>Eukaryota</taxon>
        <taxon>Fungi</taxon>
        <taxon>Dikarya</taxon>
        <taxon>Ascomycota</taxon>
        <taxon>Pezizomycotina</taxon>
        <taxon>Sordariomycetes</taxon>
        <taxon>Xylariomycetidae</taxon>
        <taxon>Amphisphaeriales</taxon>
        <taxon>Sporocadaceae</taxon>
        <taxon>Seiridium</taxon>
    </lineage>
</organism>
<feature type="transmembrane region" description="Helical" evidence="7">
    <location>
        <begin position="449"/>
        <end position="466"/>
    </location>
</feature>
<feature type="transmembrane region" description="Helical" evidence="7">
    <location>
        <begin position="337"/>
        <end position="355"/>
    </location>
</feature>
<feature type="transmembrane region" description="Helical" evidence="7">
    <location>
        <begin position="416"/>
        <end position="437"/>
    </location>
</feature>
<evidence type="ECO:0000259" key="8">
    <source>
        <dbReference type="PROSITE" id="PS50850"/>
    </source>
</evidence>
<dbReference type="SUPFAM" id="SSF103473">
    <property type="entry name" value="MFS general substrate transporter"/>
    <property type="match status" value="1"/>
</dbReference>
<evidence type="ECO:0000256" key="3">
    <source>
        <dbReference type="ARBA" id="ARBA00022692"/>
    </source>
</evidence>
<dbReference type="PANTHER" id="PTHR23506:SF37">
    <property type="entry name" value="MAJOR FACILITATOR SUPERFAMILY (MFS) PROFILE DOMAIN-CONTAINING PROTEIN"/>
    <property type="match status" value="1"/>
</dbReference>
<feature type="transmembrane region" description="Helical" evidence="7">
    <location>
        <begin position="367"/>
        <end position="390"/>
    </location>
</feature>
<feature type="transmembrane region" description="Helical" evidence="7">
    <location>
        <begin position="309"/>
        <end position="330"/>
    </location>
</feature>
<evidence type="ECO:0000256" key="1">
    <source>
        <dbReference type="ARBA" id="ARBA00004141"/>
    </source>
</evidence>
<evidence type="ECO:0000313" key="9">
    <source>
        <dbReference type="EMBL" id="KAK9423176.1"/>
    </source>
</evidence>
<feature type="domain" description="Major facilitator superfamily (MFS) profile" evidence="8">
    <location>
        <begin position="19"/>
        <end position="470"/>
    </location>
</feature>
<comment type="caution">
    <text evidence="9">The sequence shown here is derived from an EMBL/GenBank/DDBJ whole genome shotgun (WGS) entry which is preliminary data.</text>
</comment>
<feature type="transmembrane region" description="Helical" evidence="7">
    <location>
        <begin position="12"/>
        <end position="36"/>
    </location>
</feature>
<dbReference type="EMBL" id="JARVKF010000090">
    <property type="protein sequence ID" value="KAK9423176.1"/>
    <property type="molecule type" value="Genomic_DNA"/>
</dbReference>
<dbReference type="CDD" id="cd17325">
    <property type="entry name" value="MFS_MdtG_SLC18_like"/>
    <property type="match status" value="1"/>
</dbReference>
<gene>
    <name evidence="9" type="ORF">SUNI508_04470</name>
</gene>
<evidence type="ECO:0000256" key="5">
    <source>
        <dbReference type="ARBA" id="ARBA00023136"/>
    </source>
</evidence>
<dbReference type="InterPro" id="IPR050930">
    <property type="entry name" value="MFS_Vesicular_Transporter"/>
</dbReference>
<feature type="transmembrane region" description="Helical" evidence="7">
    <location>
        <begin position="177"/>
        <end position="197"/>
    </location>
</feature>
<feature type="transmembrane region" description="Helical" evidence="7">
    <location>
        <begin position="56"/>
        <end position="80"/>
    </location>
</feature>
<dbReference type="Pfam" id="PF07690">
    <property type="entry name" value="MFS_1"/>
    <property type="match status" value="1"/>
</dbReference>
<protein>
    <submittedName>
        <fullName evidence="9">Major facilitator superfamily domain-containing protein</fullName>
    </submittedName>
</protein>
<feature type="transmembrane region" description="Helical" evidence="7">
    <location>
        <begin position="150"/>
        <end position="171"/>
    </location>
</feature>
<evidence type="ECO:0000313" key="10">
    <source>
        <dbReference type="Proteomes" id="UP001408356"/>
    </source>
</evidence>
<dbReference type="PROSITE" id="PS50850">
    <property type="entry name" value="MFS"/>
    <property type="match status" value="1"/>
</dbReference>
<dbReference type="Gene3D" id="1.20.1250.20">
    <property type="entry name" value="MFS general substrate transporter like domains"/>
    <property type="match status" value="2"/>
</dbReference>
<evidence type="ECO:0000256" key="2">
    <source>
        <dbReference type="ARBA" id="ARBA00022448"/>
    </source>
</evidence>